<dbReference type="RefSeq" id="WP_007243616.1">
    <property type="nucleotide sequence ID" value="NZ_AFUV01000025.1"/>
</dbReference>
<evidence type="ECO:0000256" key="4">
    <source>
        <dbReference type="ARBA" id="ARBA00023027"/>
    </source>
</evidence>
<reference evidence="8 9" key="1">
    <citation type="submission" date="2011-07" db="EMBL/GenBank/DDBJ databases">
        <authorList>
            <person name="Harkins D.M."/>
            <person name="Madupu R."/>
            <person name="Durkin A.S."/>
            <person name="Torralba M."/>
            <person name="Methe B."/>
            <person name="Sutton G.G."/>
            <person name="Nelson K.E."/>
        </authorList>
    </citation>
    <scope>NUCLEOTIDE SEQUENCE [LARGE SCALE GENOMIC DNA]</scope>
    <source>
        <strain evidence="8 9">HK 85</strain>
    </source>
</reference>
<dbReference type="EMBL" id="AFUV01000025">
    <property type="protein sequence ID" value="EGV04860.1"/>
    <property type="molecule type" value="Genomic_DNA"/>
</dbReference>
<comment type="subunit">
    <text evidence="6">Homodimer.</text>
</comment>
<comment type="caution">
    <text evidence="6">Lacks conserved residue(s) required for the propagation of feature annotation.</text>
</comment>
<organism evidence="8 9">
    <name type="scientific">Haemophilus pittmaniae HK 85</name>
    <dbReference type="NCBI Taxonomy" id="1035188"/>
    <lineage>
        <taxon>Bacteria</taxon>
        <taxon>Pseudomonadati</taxon>
        <taxon>Pseudomonadota</taxon>
        <taxon>Gammaproteobacteria</taxon>
        <taxon>Pasteurellales</taxon>
        <taxon>Pasteurellaceae</taxon>
        <taxon>Haemophilus</taxon>
    </lineage>
</organism>
<accession>F9QC84</accession>
<dbReference type="InterPro" id="IPR003680">
    <property type="entry name" value="Flavodoxin_fold"/>
</dbReference>
<dbReference type="PANTHER" id="PTHR43741">
    <property type="entry name" value="FMN-DEPENDENT NADH-AZOREDUCTASE 1"/>
    <property type="match status" value="1"/>
</dbReference>
<evidence type="ECO:0000313" key="9">
    <source>
        <dbReference type="Proteomes" id="UP000006235"/>
    </source>
</evidence>
<dbReference type="AlphaFoldDB" id="F9QC84"/>
<keyword evidence="4 6" id="KW-0520">NAD</keyword>
<dbReference type="PANTHER" id="PTHR43741:SF2">
    <property type="entry name" value="FMN-DEPENDENT NADH:QUINONE OXIDOREDUCTASE"/>
    <property type="match status" value="1"/>
</dbReference>
<evidence type="ECO:0000256" key="5">
    <source>
        <dbReference type="ARBA" id="ARBA00048542"/>
    </source>
</evidence>
<evidence type="ECO:0000259" key="7">
    <source>
        <dbReference type="Pfam" id="PF02525"/>
    </source>
</evidence>
<evidence type="ECO:0000256" key="6">
    <source>
        <dbReference type="HAMAP-Rule" id="MF_01216"/>
    </source>
</evidence>
<dbReference type="GO" id="GO:0010181">
    <property type="term" value="F:FMN binding"/>
    <property type="evidence" value="ECO:0007669"/>
    <property type="project" value="UniProtKB-UniRule"/>
</dbReference>
<dbReference type="Proteomes" id="UP000006235">
    <property type="component" value="Unassembled WGS sequence"/>
</dbReference>
<dbReference type="SUPFAM" id="SSF52218">
    <property type="entry name" value="Flavoproteins"/>
    <property type="match status" value="1"/>
</dbReference>
<dbReference type="Pfam" id="PF02525">
    <property type="entry name" value="Flavodoxin_2"/>
    <property type="match status" value="1"/>
</dbReference>
<dbReference type="GO" id="GO:0009055">
    <property type="term" value="F:electron transfer activity"/>
    <property type="evidence" value="ECO:0007669"/>
    <property type="project" value="UniProtKB-UniRule"/>
</dbReference>
<keyword evidence="2 6" id="KW-0288">FMN</keyword>
<protein>
    <recommendedName>
        <fullName evidence="6">FMN dependent NADH:quinone oxidoreductase</fullName>
        <ecNumber evidence="6">1.6.5.-</ecNumber>
    </recommendedName>
    <alternativeName>
        <fullName evidence="6">Azo-dye reductase</fullName>
    </alternativeName>
    <alternativeName>
        <fullName evidence="6">FMN-dependent NADH-azo compound oxidoreductase</fullName>
    </alternativeName>
    <alternativeName>
        <fullName evidence="6">FMN-dependent NADH-azoreductase</fullName>
        <ecNumber evidence="6">1.7.1.17</ecNumber>
    </alternativeName>
</protein>
<comment type="catalytic activity">
    <reaction evidence="5">
        <text>N,N-dimethyl-1,4-phenylenediamine + anthranilate + 2 NAD(+) = 2-(4-dimethylaminophenyl)diazenylbenzoate + 2 NADH + 2 H(+)</text>
        <dbReference type="Rhea" id="RHEA:55872"/>
        <dbReference type="ChEBI" id="CHEBI:15378"/>
        <dbReference type="ChEBI" id="CHEBI:15783"/>
        <dbReference type="ChEBI" id="CHEBI:16567"/>
        <dbReference type="ChEBI" id="CHEBI:57540"/>
        <dbReference type="ChEBI" id="CHEBI:57945"/>
        <dbReference type="ChEBI" id="CHEBI:71579"/>
        <dbReference type="EC" id="1.7.1.17"/>
    </reaction>
    <physiologicalReaction direction="right-to-left" evidence="5">
        <dbReference type="Rhea" id="RHEA:55874"/>
    </physiologicalReaction>
</comment>
<gene>
    <name evidence="6" type="primary">azoR</name>
    <name evidence="8" type="ORF">HMPREF9952_1092</name>
</gene>
<evidence type="ECO:0000313" key="8">
    <source>
        <dbReference type="EMBL" id="EGV04860.1"/>
    </source>
</evidence>
<sequence>MKNVLVLKSSILADNSQTNKLIDYSIEKLSGNHIVVRNLATQPLPHFDATAAVAVRGEPQSNEEKALLALSDELVAELKAADIIVIGAPMYNLGIPTQLKSYFDFIARPRVTFQYTANGPEGLLKDKKAIVLAACGGMYDEDNNVTNYLKAILDFVGITDVQFAYAKGIGLGPEAIEKAQSSAKHKIDEILATL</sequence>
<evidence type="ECO:0000256" key="1">
    <source>
        <dbReference type="ARBA" id="ARBA00022630"/>
    </source>
</evidence>
<evidence type="ECO:0000256" key="2">
    <source>
        <dbReference type="ARBA" id="ARBA00022643"/>
    </source>
</evidence>
<dbReference type="EC" id="1.6.5.-" evidence="6"/>
<keyword evidence="3 6" id="KW-0560">Oxidoreductase</keyword>
<dbReference type="GO" id="GO:0016652">
    <property type="term" value="F:oxidoreductase activity, acting on NAD(P)H as acceptor"/>
    <property type="evidence" value="ECO:0007669"/>
    <property type="project" value="UniProtKB-UniRule"/>
</dbReference>
<proteinExistence type="inferred from homology"/>
<dbReference type="Gene3D" id="3.40.50.360">
    <property type="match status" value="1"/>
</dbReference>
<comment type="similarity">
    <text evidence="6">Belongs to the azoreductase type 1 family.</text>
</comment>
<comment type="function">
    <text evidence="6">Also exhibits azoreductase activity. Catalyzes the reductive cleavage of the azo bond in aromatic azo compounds to the corresponding amines.</text>
</comment>
<comment type="function">
    <text evidence="6">Quinone reductase that provides resistance to thiol-specific stress caused by electrophilic quinones.</text>
</comment>
<dbReference type="STRING" id="1035188.HMPREF9952_1092"/>
<feature type="binding site" evidence="6">
    <location>
        <position position="10"/>
    </location>
    <ligand>
        <name>FMN</name>
        <dbReference type="ChEBI" id="CHEBI:58210"/>
    </ligand>
</feature>
<name>F9QC84_9PAST</name>
<keyword evidence="1 6" id="KW-0285">Flavoprotein</keyword>
<dbReference type="InterPro" id="IPR050104">
    <property type="entry name" value="FMN-dep_NADH:Q_OxRdtase_AzoR1"/>
</dbReference>
<comment type="cofactor">
    <cofactor evidence="6">
        <name>FMN</name>
        <dbReference type="ChEBI" id="CHEBI:58210"/>
    </cofactor>
    <text evidence="6">Binds 1 FMN per subunit.</text>
</comment>
<dbReference type="GO" id="GO:0016655">
    <property type="term" value="F:oxidoreductase activity, acting on NAD(P)H, quinone or similar compound as acceptor"/>
    <property type="evidence" value="ECO:0007669"/>
    <property type="project" value="InterPro"/>
</dbReference>
<dbReference type="InterPro" id="IPR029039">
    <property type="entry name" value="Flavoprotein-like_sf"/>
</dbReference>
<feature type="domain" description="Flavodoxin-like fold" evidence="7">
    <location>
        <begin position="2"/>
        <end position="189"/>
    </location>
</feature>
<evidence type="ECO:0000256" key="3">
    <source>
        <dbReference type="ARBA" id="ARBA00023002"/>
    </source>
</evidence>
<comment type="caution">
    <text evidence="8">The sequence shown here is derived from an EMBL/GenBank/DDBJ whole genome shotgun (WGS) entry which is preliminary data.</text>
</comment>
<dbReference type="InterPro" id="IPR023048">
    <property type="entry name" value="NADH:quinone_OxRdtase_FMN_depd"/>
</dbReference>
<comment type="catalytic activity">
    <reaction evidence="6">
        <text>2 a quinone + NADH + H(+) = 2 a 1,4-benzosemiquinone + NAD(+)</text>
        <dbReference type="Rhea" id="RHEA:65952"/>
        <dbReference type="ChEBI" id="CHEBI:15378"/>
        <dbReference type="ChEBI" id="CHEBI:57540"/>
        <dbReference type="ChEBI" id="CHEBI:57945"/>
        <dbReference type="ChEBI" id="CHEBI:132124"/>
        <dbReference type="ChEBI" id="CHEBI:134225"/>
    </reaction>
</comment>
<feature type="binding site" evidence="6">
    <location>
        <begin position="90"/>
        <end position="93"/>
    </location>
    <ligand>
        <name>FMN</name>
        <dbReference type="ChEBI" id="CHEBI:58210"/>
    </ligand>
</feature>
<dbReference type="EC" id="1.7.1.17" evidence="6"/>
<dbReference type="HAMAP" id="MF_01216">
    <property type="entry name" value="Azoreductase_type1"/>
    <property type="match status" value="1"/>
</dbReference>